<comment type="caution">
    <text evidence="1">The sequence shown here is derived from an EMBL/GenBank/DDBJ whole genome shotgun (WGS) entry which is preliminary data.</text>
</comment>
<organism evidence="1 2">
    <name type="scientific">Xylaria bambusicola</name>
    <dbReference type="NCBI Taxonomy" id="326684"/>
    <lineage>
        <taxon>Eukaryota</taxon>
        <taxon>Fungi</taxon>
        <taxon>Dikarya</taxon>
        <taxon>Ascomycota</taxon>
        <taxon>Pezizomycotina</taxon>
        <taxon>Sordariomycetes</taxon>
        <taxon>Xylariomycetidae</taxon>
        <taxon>Xylariales</taxon>
        <taxon>Xylariaceae</taxon>
        <taxon>Xylaria</taxon>
    </lineage>
</organism>
<keyword evidence="2" id="KW-1185">Reference proteome</keyword>
<protein>
    <submittedName>
        <fullName evidence="1">Uncharacterized protein</fullName>
    </submittedName>
</protein>
<evidence type="ECO:0000313" key="2">
    <source>
        <dbReference type="Proteomes" id="UP001305414"/>
    </source>
</evidence>
<gene>
    <name evidence="1" type="ORF">RRF57_009553</name>
</gene>
<sequence length="94" mass="10010">MVVVGVLIIPCEQLRWLRGLECNSSSCRRFLRWSQKKTAMPPMMATRANTPMATPAAAPLLSPLLEVVVPPWSALGPDPVPGSGVVVGNTVTVS</sequence>
<dbReference type="EMBL" id="JAWHQM010000036">
    <property type="protein sequence ID" value="KAK5633840.1"/>
    <property type="molecule type" value="Genomic_DNA"/>
</dbReference>
<accession>A0AAN7UJT4</accession>
<dbReference type="AlphaFoldDB" id="A0AAN7UJT4"/>
<dbReference type="Proteomes" id="UP001305414">
    <property type="component" value="Unassembled WGS sequence"/>
</dbReference>
<evidence type="ECO:0000313" key="1">
    <source>
        <dbReference type="EMBL" id="KAK5633840.1"/>
    </source>
</evidence>
<name>A0AAN7UJT4_9PEZI</name>
<reference evidence="1 2" key="1">
    <citation type="submission" date="2023-10" db="EMBL/GenBank/DDBJ databases">
        <title>Draft genome sequence of Xylaria bambusicola isolate GMP-LS, the root and basal stem rot pathogen of sugarcane in Indonesia.</title>
        <authorList>
            <person name="Selvaraj P."/>
            <person name="Muralishankar V."/>
            <person name="Muruganantham S."/>
            <person name="Sp S."/>
            <person name="Haryani S."/>
            <person name="Lau K.J.X."/>
            <person name="Naqvi N.I."/>
        </authorList>
    </citation>
    <scope>NUCLEOTIDE SEQUENCE [LARGE SCALE GENOMIC DNA]</scope>
    <source>
        <strain evidence="1">GMP-LS</strain>
    </source>
</reference>
<proteinExistence type="predicted"/>